<evidence type="ECO:0000313" key="6">
    <source>
        <dbReference type="EMBL" id="MBI2876423.1"/>
    </source>
</evidence>
<dbReference type="EC" id="1.3.7.8" evidence="6"/>
<evidence type="ECO:0000256" key="2">
    <source>
        <dbReference type="ARBA" id="ARBA00022723"/>
    </source>
</evidence>
<evidence type="ECO:0000256" key="3">
    <source>
        <dbReference type="ARBA" id="ARBA00023004"/>
    </source>
</evidence>
<name>A0A932CN28_UNCTE</name>
<dbReference type="GO" id="GO:0051536">
    <property type="term" value="F:iron-sulfur cluster binding"/>
    <property type="evidence" value="ECO:0007669"/>
    <property type="project" value="UniProtKB-KW"/>
</dbReference>
<dbReference type="InterPro" id="IPR011956">
    <property type="entry name" value="Benzoyl_CoA_Rdtase_D"/>
</dbReference>
<dbReference type="AlphaFoldDB" id="A0A932CN28"/>
<evidence type="ECO:0000259" key="5">
    <source>
        <dbReference type="Pfam" id="PF01869"/>
    </source>
</evidence>
<comment type="cofactor">
    <cofactor evidence="1">
        <name>[4Fe-4S] cluster</name>
        <dbReference type="ChEBI" id="CHEBI:49883"/>
    </cofactor>
</comment>
<dbReference type="PANTHER" id="PTHR32329:SF8">
    <property type="entry name" value="ACTIVATOR OF (R)-2-HYDROXYGLUTARYL-COA DEHYDRATASE"/>
    <property type="match status" value="1"/>
</dbReference>
<protein>
    <submittedName>
        <fullName evidence="6">Benzoyl-CoA reductase subunit D</fullName>
        <ecNumber evidence="6">1.3.7.8</ecNumber>
    </submittedName>
</protein>
<dbReference type="NCBIfam" id="TIGR00241">
    <property type="entry name" value="CoA_E_activ"/>
    <property type="match status" value="1"/>
</dbReference>
<accession>A0A932CN28</accession>
<gene>
    <name evidence="6" type="primary">bcrD</name>
    <name evidence="6" type="ORF">HYY20_06040</name>
</gene>
<keyword evidence="2" id="KW-0479">Metal-binding</keyword>
<dbReference type="GO" id="GO:0018522">
    <property type="term" value="F:benzoyl-CoA reductase activity"/>
    <property type="evidence" value="ECO:0007669"/>
    <property type="project" value="UniProtKB-EC"/>
</dbReference>
<proteinExistence type="predicted"/>
<reference evidence="6" key="1">
    <citation type="submission" date="2020-07" db="EMBL/GenBank/DDBJ databases">
        <title>Huge and variable diversity of episymbiotic CPR bacteria and DPANN archaea in groundwater ecosystems.</title>
        <authorList>
            <person name="He C.Y."/>
            <person name="Keren R."/>
            <person name="Whittaker M."/>
            <person name="Farag I.F."/>
            <person name="Doudna J."/>
            <person name="Cate J.H.D."/>
            <person name="Banfield J.F."/>
        </authorList>
    </citation>
    <scope>NUCLEOTIDE SEQUENCE</scope>
    <source>
        <strain evidence="6">NC_groundwater_672_Ag_B-0.1um_62_36</strain>
    </source>
</reference>
<dbReference type="Pfam" id="PF01869">
    <property type="entry name" value="BcrAD_BadFG"/>
    <property type="match status" value="1"/>
</dbReference>
<keyword evidence="3" id="KW-0408">Iron</keyword>
<dbReference type="NCBIfam" id="TIGR02261">
    <property type="entry name" value="benz_CoA_red_D"/>
    <property type="match status" value="1"/>
</dbReference>
<evidence type="ECO:0000256" key="1">
    <source>
        <dbReference type="ARBA" id="ARBA00001966"/>
    </source>
</evidence>
<keyword evidence="4" id="KW-0411">Iron-sulfur</keyword>
<dbReference type="Gene3D" id="3.30.420.40">
    <property type="match status" value="2"/>
</dbReference>
<evidence type="ECO:0000256" key="4">
    <source>
        <dbReference type="ARBA" id="ARBA00023014"/>
    </source>
</evidence>
<dbReference type="Proteomes" id="UP000769766">
    <property type="component" value="Unassembled WGS sequence"/>
</dbReference>
<feature type="domain" description="ATPase BadF/BadG/BcrA/BcrD type" evidence="5">
    <location>
        <begin position="5"/>
        <end position="266"/>
    </location>
</feature>
<keyword evidence="6" id="KW-0560">Oxidoreductase</keyword>
<dbReference type="PANTHER" id="PTHR32329">
    <property type="entry name" value="BIFUNCTIONAL PROTEIN [INCLUDES 2-HYDROXYACYL-COA DEHYDRATASE (N-TER) AND ITS ACTIVATOR DOMAIN (C_TERM)-RELATED"/>
    <property type="match status" value="1"/>
</dbReference>
<dbReference type="InterPro" id="IPR002731">
    <property type="entry name" value="ATPase_BadF"/>
</dbReference>
<dbReference type="SUPFAM" id="SSF53067">
    <property type="entry name" value="Actin-like ATPase domain"/>
    <property type="match status" value="1"/>
</dbReference>
<dbReference type="InterPro" id="IPR051805">
    <property type="entry name" value="Dehydratase_Activator_Redct"/>
</dbReference>
<dbReference type="EMBL" id="JACPRF010000183">
    <property type="protein sequence ID" value="MBI2876423.1"/>
    <property type="molecule type" value="Genomic_DNA"/>
</dbReference>
<comment type="caution">
    <text evidence="6">The sequence shown here is derived from an EMBL/GenBank/DDBJ whole genome shotgun (WGS) entry which is preliminary data.</text>
</comment>
<dbReference type="InterPro" id="IPR008275">
    <property type="entry name" value="CoA_E_activase_dom"/>
</dbReference>
<dbReference type="InterPro" id="IPR043129">
    <property type="entry name" value="ATPase_NBD"/>
</dbReference>
<sequence length="285" mass="30583">MFQTVGIDAGTSAIKIAALDHPERGEEQEPQVRYLYLERIRKRNPRKVVEDCLQRALEAMGLKESEVAYVASTGEGEVVPHKRGHFYGMTTHARGAHYLCPGTQSVLDIGALHARAIRIDARARVLQYKMTGQCASGSGQFLENIARYLGVGMDEIGPLSLQSQSPEGVSSICAVLAETDVINMVSRGVATPDILRGIHQSIATRLISLLRSVGAPSPLTLTGGLAHDAGLVAALRERLEQEGQPMEVRTHAHSVFAGALGAALWAGFRHLKLTQTLGSSQGGNC</sequence>
<dbReference type="GO" id="GO:0046872">
    <property type="term" value="F:metal ion binding"/>
    <property type="evidence" value="ECO:0007669"/>
    <property type="project" value="UniProtKB-KW"/>
</dbReference>
<organism evidence="6 7">
    <name type="scientific">Tectimicrobiota bacterium</name>
    <dbReference type="NCBI Taxonomy" id="2528274"/>
    <lineage>
        <taxon>Bacteria</taxon>
        <taxon>Pseudomonadati</taxon>
        <taxon>Nitrospinota/Tectimicrobiota group</taxon>
        <taxon>Candidatus Tectimicrobiota</taxon>
    </lineage>
</organism>
<evidence type="ECO:0000313" key="7">
    <source>
        <dbReference type="Proteomes" id="UP000769766"/>
    </source>
</evidence>